<name>A0ABY6P1Z7_9NOCA</name>
<reference evidence="2" key="1">
    <citation type="submission" date="2022-10" db="EMBL/GenBank/DDBJ databases">
        <title>Rhodococcus sp.75.</title>
        <authorList>
            <person name="Sun M."/>
        </authorList>
    </citation>
    <scope>NUCLEOTIDE SEQUENCE</scope>
    <source>
        <strain evidence="2">75</strain>
    </source>
</reference>
<sequence length="140" mass="14296">MRVDTAGHDSEAVGRRTAQLDAMADDARTVLGKVRSAASDAARWAVPGDVRAAGLPPAAVALLDAVAATTEAATTALAARTQELRDQALRAREIDQHTADRIRALPADLHPAPPAHPWGGGTHGGRHPSGGNPGGGGRRA</sequence>
<organism evidence="2 3">
    <name type="scientific">Rhodococcus antarcticus</name>
    <dbReference type="NCBI Taxonomy" id="2987751"/>
    <lineage>
        <taxon>Bacteria</taxon>
        <taxon>Bacillati</taxon>
        <taxon>Actinomycetota</taxon>
        <taxon>Actinomycetes</taxon>
        <taxon>Mycobacteriales</taxon>
        <taxon>Nocardiaceae</taxon>
        <taxon>Rhodococcus</taxon>
    </lineage>
</organism>
<protein>
    <recommendedName>
        <fullName evidence="4">Excreted virulence factor EspC (Type VII ESX diderm)</fullName>
    </recommendedName>
</protein>
<accession>A0ABY6P1Z7</accession>
<feature type="region of interest" description="Disordered" evidence="1">
    <location>
        <begin position="95"/>
        <end position="140"/>
    </location>
</feature>
<dbReference type="Proteomes" id="UP001164965">
    <property type="component" value="Chromosome"/>
</dbReference>
<dbReference type="RefSeq" id="WP_265383461.1">
    <property type="nucleotide sequence ID" value="NZ_CP110615.1"/>
</dbReference>
<keyword evidence="3" id="KW-1185">Reference proteome</keyword>
<evidence type="ECO:0008006" key="4">
    <source>
        <dbReference type="Google" id="ProtNLM"/>
    </source>
</evidence>
<feature type="compositionally biased region" description="Gly residues" evidence="1">
    <location>
        <begin position="118"/>
        <end position="140"/>
    </location>
</feature>
<dbReference type="EMBL" id="CP110615">
    <property type="protein sequence ID" value="UZJ25356.1"/>
    <property type="molecule type" value="Genomic_DNA"/>
</dbReference>
<proteinExistence type="predicted"/>
<evidence type="ECO:0000256" key="1">
    <source>
        <dbReference type="SAM" id="MobiDB-lite"/>
    </source>
</evidence>
<gene>
    <name evidence="2" type="ORF">RHODO2019_02425</name>
</gene>
<evidence type="ECO:0000313" key="2">
    <source>
        <dbReference type="EMBL" id="UZJ25356.1"/>
    </source>
</evidence>
<evidence type="ECO:0000313" key="3">
    <source>
        <dbReference type="Proteomes" id="UP001164965"/>
    </source>
</evidence>